<evidence type="ECO:0000313" key="2">
    <source>
        <dbReference type="Proteomes" id="UP001551189"/>
    </source>
</evidence>
<sequence>ARAHGEALPGSPSARPRYLADEHLRPRLFDAAADRDKSSYCWPVLRLQDGAQEFDAGLD</sequence>
<accession>A0ABV3BE97</accession>
<comment type="caution">
    <text evidence="1">The sequence shown here is derived from an EMBL/GenBank/DDBJ whole genome shotgun (WGS) entry which is preliminary data.</text>
</comment>
<dbReference type="RefSeq" id="WP_359703519.1">
    <property type="nucleotide sequence ID" value="NZ_JBEYXT010000518.1"/>
</dbReference>
<evidence type="ECO:0000313" key="1">
    <source>
        <dbReference type="EMBL" id="MEU6807289.1"/>
    </source>
</evidence>
<protein>
    <submittedName>
        <fullName evidence="1">Uncharacterized protein</fullName>
    </submittedName>
</protein>
<feature type="non-terminal residue" evidence="1">
    <location>
        <position position="1"/>
    </location>
</feature>
<dbReference type="EMBL" id="JBEYXT010000518">
    <property type="protein sequence ID" value="MEU6807289.1"/>
    <property type="molecule type" value="Genomic_DNA"/>
</dbReference>
<reference evidence="1 2" key="1">
    <citation type="submission" date="2024-06" db="EMBL/GenBank/DDBJ databases">
        <title>The Natural Products Discovery Center: Release of the First 8490 Sequenced Strains for Exploring Actinobacteria Biosynthetic Diversity.</title>
        <authorList>
            <person name="Kalkreuter E."/>
            <person name="Kautsar S.A."/>
            <person name="Yang D."/>
            <person name="Bader C.D."/>
            <person name="Teijaro C.N."/>
            <person name="Fluegel L."/>
            <person name="Davis C.M."/>
            <person name="Simpson J.R."/>
            <person name="Lauterbach L."/>
            <person name="Steele A.D."/>
            <person name="Gui C."/>
            <person name="Meng S."/>
            <person name="Li G."/>
            <person name="Viehrig K."/>
            <person name="Ye F."/>
            <person name="Su P."/>
            <person name="Kiefer A.F."/>
            <person name="Nichols A."/>
            <person name="Cepeda A.J."/>
            <person name="Yan W."/>
            <person name="Fan B."/>
            <person name="Jiang Y."/>
            <person name="Adhikari A."/>
            <person name="Zheng C.-J."/>
            <person name="Schuster L."/>
            <person name="Cowan T.M."/>
            <person name="Smanski M.J."/>
            <person name="Chevrette M.G."/>
            <person name="De Carvalho L.P.S."/>
            <person name="Shen B."/>
        </authorList>
    </citation>
    <scope>NUCLEOTIDE SEQUENCE [LARGE SCALE GENOMIC DNA]</scope>
    <source>
        <strain evidence="1 2">NPDC046851</strain>
    </source>
</reference>
<dbReference type="Proteomes" id="UP001551189">
    <property type="component" value="Unassembled WGS sequence"/>
</dbReference>
<keyword evidence="2" id="KW-1185">Reference proteome</keyword>
<organism evidence="1 2">
    <name type="scientific">Streptomyces neyagawaensis</name>
    <dbReference type="NCBI Taxonomy" id="42238"/>
    <lineage>
        <taxon>Bacteria</taxon>
        <taxon>Bacillati</taxon>
        <taxon>Actinomycetota</taxon>
        <taxon>Actinomycetes</taxon>
        <taxon>Kitasatosporales</taxon>
        <taxon>Streptomycetaceae</taxon>
        <taxon>Streptomyces</taxon>
    </lineage>
</organism>
<name>A0ABV3BE97_9ACTN</name>
<gene>
    <name evidence="1" type="ORF">ABZ931_41030</name>
</gene>
<proteinExistence type="predicted"/>